<dbReference type="Pfam" id="PF20097">
    <property type="entry name" value="DUF6487"/>
    <property type="match status" value="1"/>
</dbReference>
<dbReference type="Proteomes" id="UP000032740">
    <property type="component" value="Chromosome"/>
</dbReference>
<accession>U4KQF3</accession>
<dbReference type="HOGENOM" id="CLU_179137_0_0_14"/>
<protein>
    <recommendedName>
        <fullName evidence="1">DUF6487 domain-containing protein</fullName>
    </recommendedName>
</protein>
<dbReference type="RefSeq" id="WP_026660541.1">
    <property type="nucleotide sequence ID" value="NC_022538.1"/>
</dbReference>
<gene>
    <name evidence="2" type="ORF">BN85409730</name>
</gene>
<dbReference type="InterPro" id="IPR045504">
    <property type="entry name" value="DUF6487"/>
</dbReference>
<organism evidence="2 3">
    <name type="scientific">Alteracholeplasma palmae (strain ATCC 49389 / J233)</name>
    <name type="common">Acholeplasma palmae</name>
    <dbReference type="NCBI Taxonomy" id="1318466"/>
    <lineage>
        <taxon>Bacteria</taxon>
        <taxon>Bacillati</taxon>
        <taxon>Mycoplasmatota</taxon>
        <taxon>Mollicutes</taxon>
        <taxon>Acholeplasmatales</taxon>
        <taxon>Acholeplasmataceae</taxon>
        <taxon>Acholeplasma</taxon>
    </lineage>
</organism>
<proteinExistence type="predicted"/>
<feature type="domain" description="DUF6487" evidence="1">
    <location>
        <begin position="9"/>
        <end position="79"/>
    </location>
</feature>
<evidence type="ECO:0000313" key="3">
    <source>
        <dbReference type="Proteomes" id="UP000032740"/>
    </source>
</evidence>
<dbReference type="EMBL" id="FO681347">
    <property type="protein sequence ID" value="CCV64550.1"/>
    <property type="molecule type" value="Genomic_DNA"/>
</dbReference>
<sequence>MKTNDILKCPICQNDMVKGYIPNFRDNIAWYPYNRKWRLKWRFRMAENSINLHNDEDKTYYCISYFCDHCKKIIIDIPEPEEDEIEKVFKGYTFDSKK</sequence>
<keyword evidence="3" id="KW-1185">Reference proteome</keyword>
<evidence type="ECO:0000259" key="1">
    <source>
        <dbReference type="Pfam" id="PF20097"/>
    </source>
</evidence>
<name>U4KQF3_ALTPJ</name>
<dbReference type="KEGG" id="apal:BN85409730"/>
<dbReference type="AlphaFoldDB" id="U4KQF3"/>
<evidence type="ECO:0000313" key="2">
    <source>
        <dbReference type="EMBL" id="CCV64550.1"/>
    </source>
</evidence>
<reference evidence="2 3" key="1">
    <citation type="journal article" date="2013" name="J. Mol. Microbiol. Biotechnol.">
        <title>Analysis of the Complete Genomes of Acholeplasma brassicae , A. palmae and A. laidlawii and Their Comparison to the Obligate Parasites from ' Candidatus Phytoplasma'.</title>
        <authorList>
            <person name="Kube M."/>
            <person name="Siewert C."/>
            <person name="Migdoll A.M."/>
            <person name="Duduk B."/>
            <person name="Holz S."/>
            <person name="Rabus R."/>
            <person name="Seemuller E."/>
            <person name="Mitrovic J."/>
            <person name="Muller I."/>
            <person name="Buttner C."/>
            <person name="Reinhardt R."/>
        </authorList>
    </citation>
    <scope>NUCLEOTIDE SEQUENCE [LARGE SCALE GENOMIC DNA]</scope>
    <source>
        <strain evidence="2 3">J233</strain>
    </source>
</reference>